<evidence type="ECO:0008006" key="4">
    <source>
        <dbReference type="Google" id="ProtNLM"/>
    </source>
</evidence>
<feature type="region of interest" description="Disordered" evidence="1">
    <location>
        <begin position="18"/>
        <end position="109"/>
    </location>
</feature>
<organism evidence="2 3">
    <name type="scientific">Euzebya pacifica</name>
    <dbReference type="NCBI Taxonomy" id="1608957"/>
    <lineage>
        <taxon>Bacteria</taxon>
        <taxon>Bacillati</taxon>
        <taxon>Actinomycetota</taxon>
        <taxon>Nitriliruptoria</taxon>
        <taxon>Euzebyales</taxon>
    </lineage>
</organism>
<keyword evidence="3" id="KW-1185">Reference proteome</keyword>
<evidence type="ECO:0000313" key="3">
    <source>
        <dbReference type="Proteomes" id="UP000264006"/>
    </source>
</evidence>
<sequence>MLFVVLAGGAAVVLKQRQEGATELAPSSPSEPFMAPSPARESASVRPPDTAMPAPDADDAADLSEADTAEIVLPSSSAADDTEPGPLPVPPHGPFTTAPDGPADDLKRISGVGPKLEALLNEQGITTFAQLAALSDEDVDALQERLSQFPGRIRRDDWVAQATRFVEEG</sequence>
<dbReference type="KEGG" id="euz:DVS28_a1600"/>
<reference evidence="2 3" key="1">
    <citation type="submission" date="2018-09" db="EMBL/GenBank/DDBJ databases">
        <title>Complete genome sequence of Euzebya sp. DY32-46 isolated from seawater of Pacific Ocean.</title>
        <authorList>
            <person name="Xu L."/>
            <person name="Wu Y.-H."/>
            <person name="Xu X.-W."/>
        </authorList>
    </citation>
    <scope>NUCLEOTIDE SEQUENCE [LARGE SCALE GENOMIC DNA]</scope>
    <source>
        <strain evidence="2 3">DY32-46</strain>
    </source>
</reference>
<name>A0A346XVP5_9ACTN</name>
<dbReference type="EMBL" id="CP031165">
    <property type="protein sequence ID" value="AXV06292.1"/>
    <property type="molecule type" value="Genomic_DNA"/>
</dbReference>
<evidence type="ECO:0000313" key="2">
    <source>
        <dbReference type="EMBL" id="AXV06292.1"/>
    </source>
</evidence>
<dbReference type="Proteomes" id="UP000264006">
    <property type="component" value="Chromosome"/>
</dbReference>
<accession>A0A346XVP5</accession>
<gene>
    <name evidence="2" type="ORF">DVS28_a1600</name>
</gene>
<dbReference type="Pfam" id="PF14520">
    <property type="entry name" value="HHH_5"/>
    <property type="match status" value="1"/>
</dbReference>
<feature type="compositionally biased region" description="Acidic residues" evidence="1">
    <location>
        <begin position="56"/>
        <end position="68"/>
    </location>
</feature>
<dbReference type="Gene3D" id="1.10.150.20">
    <property type="entry name" value="5' to 3' exonuclease, C-terminal subdomain"/>
    <property type="match status" value="1"/>
</dbReference>
<evidence type="ECO:0000256" key="1">
    <source>
        <dbReference type="SAM" id="MobiDB-lite"/>
    </source>
</evidence>
<proteinExistence type="predicted"/>
<protein>
    <recommendedName>
        <fullName evidence="4">Helix-hairpin-helix domain-containing protein</fullName>
    </recommendedName>
</protein>
<dbReference type="AlphaFoldDB" id="A0A346XVP5"/>